<dbReference type="InterPro" id="IPR023213">
    <property type="entry name" value="CAT-like_dom_sf"/>
</dbReference>
<gene>
    <name evidence="2" type="ORF">LPJ64_005237</name>
</gene>
<dbReference type="InterPro" id="IPR051283">
    <property type="entry name" value="Sec_Metabolite_Acyltrans"/>
</dbReference>
<comment type="caution">
    <text evidence="2">The sequence shown here is derived from an EMBL/GenBank/DDBJ whole genome shotgun (WGS) entry which is preliminary data.</text>
</comment>
<evidence type="ECO:0000313" key="3">
    <source>
        <dbReference type="Proteomes" id="UP001145021"/>
    </source>
</evidence>
<dbReference type="Proteomes" id="UP001145021">
    <property type="component" value="Unassembled WGS sequence"/>
</dbReference>
<dbReference type="PANTHER" id="PTHR31896">
    <property type="entry name" value="FAMILY REGULATORY PROTEIN, PUTATIVE (AFU_ORTHOLOGUE AFUA_3G14730)-RELATED"/>
    <property type="match status" value="1"/>
</dbReference>
<organism evidence="2 3">
    <name type="scientific">Coemansia asiatica</name>
    <dbReference type="NCBI Taxonomy" id="1052880"/>
    <lineage>
        <taxon>Eukaryota</taxon>
        <taxon>Fungi</taxon>
        <taxon>Fungi incertae sedis</taxon>
        <taxon>Zoopagomycota</taxon>
        <taxon>Kickxellomycotina</taxon>
        <taxon>Kickxellomycetes</taxon>
        <taxon>Kickxellales</taxon>
        <taxon>Kickxellaceae</taxon>
        <taxon>Coemansia</taxon>
    </lineage>
</organism>
<reference evidence="2" key="1">
    <citation type="submission" date="2022-07" db="EMBL/GenBank/DDBJ databases">
        <title>Phylogenomic reconstructions and comparative analyses of Kickxellomycotina fungi.</title>
        <authorList>
            <person name="Reynolds N.K."/>
            <person name="Stajich J.E."/>
            <person name="Barry K."/>
            <person name="Grigoriev I.V."/>
            <person name="Crous P."/>
            <person name="Smith M.E."/>
        </authorList>
    </citation>
    <scope>NUCLEOTIDE SEQUENCE</scope>
    <source>
        <strain evidence="2">NBRC 105413</strain>
    </source>
</reference>
<keyword evidence="3" id="KW-1185">Reference proteome</keyword>
<dbReference type="Pfam" id="PF02458">
    <property type="entry name" value="Transferase"/>
    <property type="match status" value="1"/>
</dbReference>
<dbReference type="PANTHER" id="PTHR31896:SF64">
    <property type="entry name" value="TRICHOTHECENE 3-O-ACETYLTRANSFERASE"/>
    <property type="match status" value="1"/>
</dbReference>
<keyword evidence="1" id="KW-0808">Transferase</keyword>
<evidence type="ECO:0000256" key="1">
    <source>
        <dbReference type="ARBA" id="ARBA00022679"/>
    </source>
</evidence>
<protein>
    <submittedName>
        <fullName evidence="2">Uncharacterized protein</fullName>
    </submittedName>
</protein>
<dbReference type="EMBL" id="JANBOH010000316">
    <property type="protein sequence ID" value="KAJ1642934.1"/>
    <property type="molecule type" value="Genomic_DNA"/>
</dbReference>
<dbReference type="Gene3D" id="3.30.559.10">
    <property type="entry name" value="Chloramphenicol acetyltransferase-like domain"/>
    <property type="match status" value="1"/>
</dbReference>
<accession>A0A9W7XER3</accession>
<proteinExistence type="predicted"/>
<dbReference type="GO" id="GO:0016740">
    <property type="term" value="F:transferase activity"/>
    <property type="evidence" value="ECO:0007669"/>
    <property type="project" value="UniProtKB-KW"/>
</dbReference>
<evidence type="ECO:0000313" key="2">
    <source>
        <dbReference type="EMBL" id="KAJ1642934.1"/>
    </source>
</evidence>
<sequence>MVADGAGVFYLLRQWASLSKQMLENQLVAEPLPELPVNFDHLIFWNKLAESSKDVHPYVDYVLQQENDSNLGSMQQDFETLCNTGNISLQKTLNTRILHLSAEGIARLSSDFNKAGSEQSIHGVQIFYALLWQRYIVASQSVQCKGGEQDDAAEKPVFLNILHNIRHMVCDAASYVGNAVTGVYVSEMPNTLLQMPVIETTRFIKSHINRITPGAAVNITEQSFNPKSDFILRVLSLQRKFGVCMAISNVSKLPFSNLDFGIGAVAAMISGTLPTEGMTSWMPHVSEDGKGGVDIYCGLQQDVYEKMKNDDMLAKYAQFKN</sequence>
<name>A0A9W7XER3_9FUNG</name>
<dbReference type="AlphaFoldDB" id="A0A9W7XER3"/>